<evidence type="ECO:0000313" key="1">
    <source>
        <dbReference type="EMBL" id="CAD72462.1"/>
    </source>
</evidence>
<sequence>MMRVSRWGTTVIQVFGSLLVCVASAIAGGSRCSARTRVKSTQGWREAYWFEPKLETQATGEPVARWSPTKTIAESTLLAVFAAEIPTADWLAFGLGGTGLGQSVG</sequence>
<dbReference type="EMBL" id="BX294136">
    <property type="protein sequence ID" value="CAD72462.1"/>
    <property type="molecule type" value="Genomic_DNA"/>
</dbReference>
<keyword evidence="2" id="KW-1185">Reference proteome</keyword>
<dbReference type="KEGG" id="rba:RB2163"/>
<reference evidence="1 2" key="1">
    <citation type="journal article" date="2003" name="Proc. Natl. Acad. Sci. U.S.A.">
        <title>Complete genome sequence of the marine planctomycete Pirellula sp. strain 1.</title>
        <authorList>
            <person name="Gloeckner F.O."/>
            <person name="Kube M."/>
            <person name="Bauer M."/>
            <person name="Teeling H."/>
            <person name="Lombardot T."/>
            <person name="Ludwig W."/>
            <person name="Gade D."/>
            <person name="Beck A."/>
            <person name="Borzym K."/>
            <person name="Heitmann K."/>
            <person name="Rabus R."/>
            <person name="Schlesner H."/>
            <person name="Amann R."/>
            <person name="Reinhardt R."/>
        </authorList>
    </citation>
    <scope>NUCLEOTIDE SEQUENCE [LARGE SCALE GENOMIC DNA]</scope>
    <source>
        <strain evidence="2">DSM 10527 / NCIMB 13988 / SH1</strain>
    </source>
</reference>
<organism evidence="1 2">
    <name type="scientific">Rhodopirellula baltica (strain DSM 10527 / NCIMB 13988 / SH1)</name>
    <dbReference type="NCBI Taxonomy" id="243090"/>
    <lineage>
        <taxon>Bacteria</taxon>
        <taxon>Pseudomonadati</taxon>
        <taxon>Planctomycetota</taxon>
        <taxon>Planctomycetia</taxon>
        <taxon>Pirellulales</taxon>
        <taxon>Pirellulaceae</taxon>
        <taxon>Rhodopirellula</taxon>
    </lineage>
</organism>
<evidence type="ECO:0000313" key="2">
    <source>
        <dbReference type="Proteomes" id="UP000001025"/>
    </source>
</evidence>
<name>Q7UWA4_RHOBA</name>
<gene>
    <name evidence="1" type="ordered locus">RB2163</name>
</gene>
<protein>
    <submittedName>
        <fullName evidence="1">Uncharacterized protein</fullName>
    </submittedName>
</protein>
<accession>Q7UWA4</accession>
<dbReference type="HOGENOM" id="CLU_2234441_0_0_0"/>
<dbReference type="AlphaFoldDB" id="Q7UWA4"/>
<dbReference type="Proteomes" id="UP000001025">
    <property type="component" value="Chromosome"/>
</dbReference>
<dbReference type="EnsemblBacteria" id="CAD72462">
    <property type="protein sequence ID" value="CAD72462"/>
    <property type="gene ID" value="RB2163"/>
</dbReference>
<dbReference type="InParanoid" id="Q7UWA4"/>
<proteinExistence type="predicted"/>